<keyword evidence="1" id="KW-1133">Transmembrane helix</keyword>
<dbReference type="Pfam" id="PF11196">
    <property type="entry name" value="DUF2834"/>
    <property type="match status" value="1"/>
</dbReference>
<dbReference type="EMBL" id="BMYQ01000005">
    <property type="protein sequence ID" value="GGW32268.1"/>
    <property type="molecule type" value="Genomic_DNA"/>
</dbReference>
<gene>
    <name evidence="2" type="ORF">GCM10011452_21090</name>
</gene>
<evidence type="ECO:0000313" key="3">
    <source>
        <dbReference type="Proteomes" id="UP000628984"/>
    </source>
</evidence>
<keyword evidence="1" id="KW-0812">Transmembrane</keyword>
<feature type="transmembrane region" description="Helical" evidence="1">
    <location>
        <begin position="78"/>
        <end position="99"/>
    </location>
</feature>
<feature type="transmembrane region" description="Helical" evidence="1">
    <location>
        <begin position="48"/>
        <end position="66"/>
    </location>
</feature>
<name>A0A918ITW0_9RHOB</name>
<evidence type="ECO:0008006" key="4">
    <source>
        <dbReference type="Google" id="ProtNLM"/>
    </source>
</evidence>
<dbReference type="InterPro" id="IPR021362">
    <property type="entry name" value="DUF2834"/>
</dbReference>
<dbReference type="Proteomes" id="UP000628984">
    <property type="component" value="Unassembled WGS sequence"/>
</dbReference>
<dbReference type="AlphaFoldDB" id="A0A918ITW0"/>
<reference evidence="2" key="1">
    <citation type="journal article" date="2014" name="Int. J. Syst. Evol. Microbiol.">
        <title>Complete genome sequence of Corynebacterium casei LMG S-19264T (=DSM 44701T), isolated from a smear-ripened cheese.</title>
        <authorList>
            <consortium name="US DOE Joint Genome Institute (JGI-PGF)"/>
            <person name="Walter F."/>
            <person name="Albersmeier A."/>
            <person name="Kalinowski J."/>
            <person name="Ruckert C."/>
        </authorList>
    </citation>
    <scope>NUCLEOTIDE SEQUENCE</scope>
    <source>
        <strain evidence="2">KCTC 23714</strain>
    </source>
</reference>
<organism evidence="2 3">
    <name type="scientific">Gemmobacter lanyuensis</name>
    <dbReference type="NCBI Taxonomy" id="1054497"/>
    <lineage>
        <taxon>Bacteria</taxon>
        <taxon>Pseudomonadati</taxon>
        <taxon>Pseudomonadota</taxon>
        <taxon>Alphaproteobacteria</taxon>
        <taxon>Rhodobacterales</taxon>
        <taxon>Paracoccaceae</taxon>
        <taxon>Gemmobacter</taxon>
    </lineage>
</organism>
<protein>
    <recommendedName>
        <fullName evidence="4">K+-transporting ATPase, A chain</fullName>
    </recommendedName>
</protein>
<keyword evidence="1" id="KW-0472">Membrane</keyword>
<dbReference type="RefSeq" id="WP_189633814.1">
    <property type="nucleotide sequence ID" value="NZ_BMYQ01000005.1"/>
</dbReference>
<accession>A0A918ITW0</accession>
<keyword evidence="3" id="KW-1185">Reference proteome</keyword>
<evidence type="ECO:0000313" key="2">
    <source>
        <dbReference type="EMBL" id="GGW32268.1"/>
    </source>
</evidence>
<comment type="caution">
    <text evidence="2">The sequence shown here is derived from an EMBL/GenBank/DDBJ whole genome shotgun (WGS) entry which is preliminary data.</text>
</comment>
<evidence type="ECO:0000256" key="1">
    <source>
        <dbReference type="SAM" id="Phobius"/>
    </source>
</evidence>
<sequence length="105" mass="11105">MPPLRVAYLLLAIWGAVHPTAVQLGYLHDTGLGLGGLVQGWLANGASRGLTLDLVITALALTLWIVAETRVRRNWGALLAIPATVLAGPGCGLPLYLFLRSAPIR</sequence>
<reference evidence="2" key="2">
    <citation type="submission" date="2020-09" db="EMBL/GenBank/DDBJ databases">
        <authorList>
            <person name="Sun Q."/>
            <person name="Kim S."/>
        </authorList>
    </citation>
    <scope>NUCLEOTIDE SEQUENCE</scope>
    <source>
        <strain evidence="2">KCTC 23714</strain>
    </source>
</reference>
<proteinExistence type="predicted"/>